<dbReference type="NCBIfam" id="NF041216">
    <property type="entry name" value="CU044_2847_fam"/>
    <property type="match status" value="1"/>
</dbReference>
<dbReference type="Proteomes" id="UP001597183">
    <property type="component" value="Unassembled WGS sequence"/>
</dbReference>
<evidence type="ECO:0000313" key="3">
    <source>
        <dbReference type="Proteomes" id="UP001597183"/>
    </source>
</evidence>
<evidence type="ECO:0000259" key="1">
    <source>
        <dbReference type="Pfam" id="PF19493"/>
    </source>
</evidence>
<reference evidence="3" key="1">
    <citation type="journal article" date="2019" name="Int. J. Syst. Evol. Microbiol.">
        <title>The Global Catalogue of Microorganisms (GCM) 10K type strain sequencing project: providing services to taxonomists for standard genome sequencing and annotation.</title>
        <authorList>
            <consortium name="The Broad Institute Genomics Platform"/>
            <consortium name="The Broad Institute Genome Sequencing Center for Infectious Disease"/>
            <person name="Wu L."/>
            <person name="Ma J."/>
        </authorList>
    </citation>
    <scope>NUCLEOTIDE SEQUENCE [LARGE SCALE GENOMIC DNA]</scope>
    <source>
        <strain evidence="3">CCM 7526</strain>
    </source>
</reference>
<accession>A0ABW4A4D7</accession>
<dbReference type="Pfam" id="PF19493">
    <property type="entry name" value="Trypco1"/>
    <property type="match status" value="1"/>
</dbReference>
<feature type="domain" description="Trypsin-co-occurring" evidence="1">
    <location>
        <begin position="4"/>
        <end position="96"/>
    </location>
</feature>
<dbReference type="RefSeq" id="WP_317795199.1">
    <property type="nucleotide sequence ID" value="NZ_AP028461.1"/>
</dbReference>
<name>A0ABW4A4D7_9ACTN</name>
<dbReference type="EMBL" id="JBHTMK010000007">
    <property type="protein sequence ID" value="MFD1365070.1"/>
    <property type="molecule type" value="Genomic_DNA"/>
</dbReference>
<organism evidence="2 3">
    <name type="scientific">Actinoplanes sichuanensis</name>
    <dbReference type="NCBI Taxonomy" id="512349"/>
    <lineage>
        <taxon>Bacteria</taxon>
        <taxon>Bacillati</taxon>
        <taxon>Actinomycetota</taxon>
        <taxon>Actinomycetes</taxon>
        <taxon>Micromonosporales</taxon>
        <taxon>Micromonosporaceae</taxon>
        <taxon>Actinoplanes</taxon>
    </lineage>
</organism>
<sequence>MELPVGDDDYVTVEVSGQGLVRAGAADVVERASERFDNALAQVTRMGQEAIRLAKKAPVPPEAVDVELGLKLTAKAGFVIAESSGAAHFKVVLRWTLAGKTVGDA</sequence>
<keyword evidence="3" id="KW-1185">Reference proteome</keyword>
<proteinExistence type="predicted"/>
<dbReference type="InterPro" id="IPR045794">
    <property type="entry name" value="Trypco1"/>
</dbReference>
<protein>
    <submittedName>
        <fullName evidence="2">CU044_2847 family protein</fullName>
    </submittedName>
</protein>
<comment type="caution">
    <text evidence="2">The sequence shown here is derived from an EMBL/GenBank/DDBJ whole genome shotgun (WGS) entry which is preliminary data.</text>
</comment>
<evidence type="ECO:0000313" key="2">
    <source>
        <dbReference type="EMBL" id="MFD1365070.1"/>
    </source>
</evidence>
<gene>
    <name evidence="2" type="ORF">ACFQ5G_06900</name>
</gene>